<dbReference type="SMART" id="SM00558">
    <property type="entry name" value="JmjC"/>
    <property type="match status" value="1"/>
</dbReference>
<dbReference type="OrthoDB" id="9764016at2"/>
<dbReference type="GO" id="GO:0046872">
    <property type="term" value="F:metal ion binding"/>
    <property type="evidence" value="ECO:0007669"/>
    <property type="project" value="UniProtKB-KW"/>
</dbReference>
<evidence type="ECO:0000313" key="8">
    <source>
        <dbReference type="Proteomes" id="UP000279799"/>
    </source>
</evidence>
<comment type="cofactor">
    <cofactor evidence="1">
        <name>Fe(2+)</name>
        <dbReference type="ChEBI" id="CHEBI:29033"/>
    </cofactor>
</comment>
<evidence type="ECO:0000256" key="5">
    <source>
        <dbReference type="ARBA" id="ARBA00023004"/>
    </source>
</evidence>
<proteinExistence type="predicted"/>
<dbReference type="InterPro" id="IPR039994">
    <property type="entry name" value="NO66-like"/>
</dbReference>
<name>A0A448TUL4_9PAST</name>
<evidence type="ECO:0000256" key="4">
    <source>
        <dbReference type="ARBA" id="ARBA00023002"/>
    </source>
</evidence>
<evidence type="ECO:0000256" key="3">
    <source>
        <dbReference type="ARBA" id="ARBA00022964"/>
    </source>
</evidence>
<evidence type="ECO:0000256" key="2">
    <source>
        <dbReference type="ARBA" id="ARBA00022723"/>
    </source>
</evidence>
<sequence>MKTILPASITPEIFLRDYWQKKPLLIRQGLPQIIGQFEPADIIELAQNEDATARLVKQFSDDDWRLSRSPLHEKDFKNLPEKWSVLVQNMEQWSLELGNLWQAFDFIPQWARDDIMVSYAPKGGSVGKHYDEYDVFLVQGYGERHWQLGKWCDPTTEFKPNQPIRIFDDMGELVIDETMQPGDVLYIPSRMAHYGVAKSDCLTFSFGLRLTNPAALLDANAQMLNHDNGDNRSVLQIPVRFTPPAQPCGELTPETLSELKRQFLQTLSESAAFDDIFQQAVAKELSSRRYDLLPTEEMADIEEIETQLMHTNARLRQDNNAKIIYCENPLRIYANGEWLDELTTEEAQLLKRLANGESFNYKELLNLWHNPTDKEAIWLILDSICNWLDDGLIYIED</sequence>
<gene>
    <name evidence="7" type="ORF">NCTC12871_01172</name>
</gene>
<evidence type="ECO:0000313" key="7">
    <source>
        <dbReference type="EMBL" id="VEJ09689.1"/>
    </source>
</evidence>
<feature type="domain" description="JmjC" evidence="6">
    <location>
        <begin position="96"/>
        <end position="225"/>
    </location>
</feature>
<dbReference type="InterPro" id="IPR046799">
    <property type="entry name" value="ROXA-like_wH"/>
</dbReference>
<dbReference type="Proteomes" id="UP000279799">
    <property type="component" value="Chromosome"/>
</dbReference>
<keyword evidence="4" id="KW-0560">Oxidoreductase</keyword>
<keyword evidence="3" id="KW-0223">Dioxygenase</keyword>
<dbReference type="Gene3D" id="3.40.366.30">
    <property type="entry name" value="50S ribosomal protein L16 arginine hydroxylase, Chain A, Domain 2"/>
    <property type="match status" value="1"/>
</dbReference>
<dbReference type="SUPFAM" id="SSF51197">
    <property type="entry name" value="Clavaminate synthase-like"/>
    <property type="match status" value="1"/>
</dbReference>
<dbReference type="Pfam" id="PF08007">
    <property type="entry name" value="JmjC_2"/>
    <property type="match status" value="1"/>
</dbReference>
<dbReference type="Pfam" id="PF20514">
    <property type="entry name" value="WHD_ROXA"/>
    <property type="match status" value="1"/>
</dbReference>
<reference evidence="7 8" key="1">
    <citation type="submission" date="2018-12" db="EMBL/GenBank/DDBJ databases">
        <authorList>
            <consortium name="Pathogen Informatics"/>
        </authorList>
    </citation>
    <scope>NUCLEOTIDE SEQUENCE [LARGE SCALE GENOMIC DNA]</scope>
    <source>
        <strain evidence="7 8">NCTC12871</strain>
    </source>
</reference>
<dbReference type="GO" id="GO:0016706">
    <property type="term" value="F:2-oxoglutarate-dependent dioxygenase activity"/>
    <property type="evidence" value="ECO:0007669"/>
    <property type="project" value="TreeGrafter"/>
</dbReference>
<keyword evidence="2" id="KW-0479">Metal-binding</keyword>
<evidence type="ECO:0000259" key="6">
    <source>
        <dbReference type="PROSITE" id="PS51184"/>
    </source>
</evidence>
<keyword evidence="8" id="KW-1185">Reference proteome</keyword>
<dbReference type="PANTHER" id="PTHR13096">
    <property type="entry name" value="MINA53 MYC INDUCED NUCLEAR ANTIGEN"/>
    <property type="match status" value="1"/>
</dbReference>
<dbReference type="KEGG" id="adp:NCTC12871_01172"/>
<dbReference type="EMBL" id="LR134510">
    <property type="protein sequence ID" value="VEJ09689.1"/>
    <property type="molecule type" value="Genomic_DNA"/>
</dbReference>
<protein>
    <submittedName>
        <fullName evidence="7">Cupin superfamily protein</fullName>
    </submittedName>
</protein>
<organism evidence="7 8">
    <name type="scientific">Actinobacillus delphinicola</name>
    <dbReference type="NCBI Taxonomy" id="51161"/>
    <lineage>
        <taxon>Bacteria</taxon>
        <taxon>Pseudomonadati</taxon>
        <taxon>Pseudomonadota</taxon>
        <taxon>Gammaproteobacteria</taxon>
        <taxon>Pasteurellales</taxon>
        <taxon>Pasteurellaceae</taxon>
        <taxon>Actinobacillus</taxon>
    </lineage>
</organism>
<dbReference type="PANTHER" id="PTHR13096:SF8">
    <property type="entry name" value="RIBOSOMAL OXYGENASE 1"/>
    <property type="match status" value="1"/>
</dbReference>
<dbReference type="PROSITE" id="PS51184">
    <property type="entry name" value="JMJC"/>
    <property type="match status" value="1"/>
</dbReference>
<keyword evidence="5" id="KW-0408">Iron</keyword>
<dbReference type="Gene3D" id="2.60.120.650">
    <property type="entry name" value="Cupin"/>
    <property type="match status" value="1"/>
</dbReference>
<evidence type="ECO:0000256" key="1">
    <source>
        <dbReference type="ARBA" id="ARBA00001954"/>
    </source>
</evidence>
<dbReference type="InterPro" id="IPR003347">
    <property type="entry name" value="JmjC_dom"/>
</dbReference>
<dbReference type="AlphaFoldDB" id="A0A448TUL4"/>
<accession>A0A448TUL4</accession>